<dbReference type="RefSeq" id="WP_311425517.1">
    <property type="nucleotide sequence ID" value="NZ_JAVREH010000096.1"/>
</dbReference>
<evidence type="ECO:0000256" key="1">
    <source>
        <dbReference type="SAM" id="MobiDB-lite"/>
    </source>
</evidence>
<feature type="compositionally biased region" description="Basic and acidic residues" evidence="1">
    <location>
        <begin position="55"/>
        <end position="68"/>
    </location>
</feature>
<reference evidence="3" key="1">
    <citation type="submission" date="2023-07" db="EMBL/GenBank/DDBJ databases">
        <title>30 novel species of actinomycetes from the DSMZ collection.</title>
        <authorList>
            <person name="Nouioui I."/>
        </authorList>
    </citation>
    <scope>NUCLEOTIDE SEQUENCE [LARGE SCALE GENOMIC DNA]</scope>
    <source>
        <strain evidence="3">DSM 44399</strain>
    </source>
</reference>
<feature type="region of interest" description="Disordered" evidence="1">
    <location>
        <begin position="44"/>
        <end position="68"/>
    </location>
</feature>
<feature type="compositionally biased region" description="Basic and acidic residues" evidence="1">
    <location>
        <begin position="1"/>
        <end position="15"/>
    </location>
</feature>
<evidence type="ECO:0000313" key="3">
    <source>
        <dbReference type="Proteomes" id="UP001183176"/>
    </source>
</evidence>
<accession>A0ABU2JIR0</accession>
<feature type="compositionally biased region" description="Basic and acidic residues" evidence="1">
    <location>
        <begin position="22"/>
        <end position="32"/>
    </location>
</feature>
<dbReference type="Proteomes" id="UP001183176">
    <property type="component" value="Unassembled WGS sequence"/>
</dbReference>
<proteinExistence type="predicted"/>
<name>A0ABU2JIR0_9ACTN</name>
<sequence>MTHDDRPRQADRDPALDDDQDTVEKPLGRDERVSVWPASFEEVVRAMHATPAPRRGRDAPKDEHRDDD</sequence>
<organism evidence="2 3">
    <name type="scientific">Jatrophihabitans lederbergiae</name>
    <dbReference type="NCBI Taxonomy" id="3075547"/>
    <lineage>
        <taxon>Bacteria</taxon>
        <taxon>Bacillati</taxon>
        <taxon>Actinomycetota</taxon>
        <taxon>Actinomycetes</taxon>
        <taxon>Jatrophihabitantales</taxon>
        <taxon>Jatrophihabitantaceae</taxon>
        <taxon>Jatrophihabitans</taxon>
    </lineage>
</organism>
<comment type="caution">
    <text evidence="2">The sequence shown here is derived from an EMBL/GenBank/DDBJ whole genome shotgun (WGS) entry which is preliminary data.</text>
</comment>
<gene>
    <name evidence="2" type="ORF">RM423_23755</name>
</gene>
<dbReference type="EMBL" id="JAVREH010000096">
    <property type="protein sequence ID" value="MDT0264379.1"/>
    <property type="molecule type" value="Genomic_DNA"/>
</dbReference>
<evidence type="ECO:0000313" key="2">
    <source>
        <dbReference type="EMBL" id="MDT0264379.1"/>
    </source>
</evidence>
<keyword evidence="3" id="KW-1185">Reference proteome</keyword>
<protein>
    <submittedName>
        <fullName evidence="2">Uncharacterized protein</fullName>
    </submittedName>
</protein>
<feature type="region of interest" description="Disordered" evidence="1">
    <location>
        <begin position="1"/>
        <end position="32"/>
    </location>
</feature>